<evidence type="ECO:0000256" key="3">
    <source>
        <dbReference type="ARBA" id="ARBA00022692"/>
    </source>
</evidence>
<feature type="transmembrane region" description="Helical" evidence="10">
    <location>
        <begin position="467"/>
        <end position="484"/>
    </location>
</feature>
<feature type="transmembrane region" description="Helical" evidence="10">
    <location>
        <begin position="429"/>
        <end position="447"/>
    </location>
</feature>
<evidence type="ECO:0000259" key="12">
    <source>
        <dbReference type="Pfam" id="PF05425"/>
    </source>
</evidence>
<feature type="transmembrane region" description="Helical" evidence="10">
    <location>
        <begin position="396"/>
        <end position="417"/>
    </location>
</feature>
<dbReference type="PANTHER" id="PTHR34820:SF4">
    <property type="entry name" value="INNER MEMBRANE PROTEIN YEBZ"/>
    <property type="match status" value="1"/>
</dbReference>
<evidence type="ECO:0000259" key="11">
    <source>
        <dbReference type="Pfam" id="PF04234"/>
    </source>
</evidence>
<dbReference type="Pfam" id="PF04234">
    <property type="entry name" value="CopC"/>
    <property type="match status" value="1"/>
</dbReference>
<dbReference type="Gene3D" id="2.60.40.1220">
    <property type="match status" value="1"/>
</dbReference>
<organism evidence="13 14">
    <name type="scientific">Streptomyces fradiae ATCC 10745 = DSM 40063</name>
    <dbReference type="NCBI Taxonomy" id="1319510"/>
    <lineage>
        <taxon>Bacteria</taxon>
        <taxon>Bacillati</taxon>
        <taxon>Actinomycetota</taxon>
        <taxon>Actinomycetes</taxon>
        <taxon>Kitasatosporales</taxon>
        <taxon>Streptomycetaceae</taxon>
        <taxon>Streptomyces</taxon>
    </lineage>
</organism>
<comment type="subcellular location">
    <subcellularLocation>
        <location evidence="1">Cell membrane</location>
        <topology evidence="1">Multi-pass membrane protein</topology>
    </subcellularLocation>
</comment>
<reference evidence="13 14" key="1">
    <citation type="submission" date="2016-09" db="EMBL/GenBank/DDBJ databases">
        <title>Streptomyces fradiae DSM40063, a candidate organism with high potential of specific P450 cytochromes.</title>
        <authorList>
            <person name="Grumaz C."/>
            <person name="Vainshtein Y."/>
            <person name="Kirstahler P."/>
            <person name="Sohn K."/>
        </authorList>
    </citation>
    <scope>NUCLEOTIDE SEQUENCE [LARGE SCALE GENOMIC DNA]</scope>
    <source>
        <strain evidence="13 14">DSM 40063</strain>
    </source>
</reference>
<gene>
    <name evidence="13" type="primary">ycnJ</name>
    <name evidence="13" type="ORF">BG846_00904</name>
</gene>
<keyword evidence="5" id="KW-0732">Signal</keyword>
<keyword evidence="2" id="KW-1003">Cell membrane</keyword>
<dbReference type="EMBL" id="MIFZ01000079">
    <property type="protein sequence ID" value="OSY53491.1"/>
    <property type="molecule type" value="Genomic_DNA"/>
</dbReference>
<evidence type="ECO:0000256" key="9">
    <source>
        <dbReference type="SAM" id="MobiDB-lite"/>
    </source>
</evidence>
<dbReference type="GO" id="GO:0006825">
    <property type="term" value="P:copper ion transport"/>
    <property type="evidence" value="ECO:0007669"/>
    <property type="project" value="InterPro"/>
</dbReference>
<dbReference type="GO" id="GO:0042597">
    <property type="term" value="C:periplasmic space"/>
    <property type="evidence" value="ECO:0007669"/>
    <property type="project" value="InterPro"/>
</dbReference>
<dbReference type="PANTHER" id="PTHR34820">
    <property type="entry name" value="INNER MEMBRANE PROTEIN YEBZ"/>
    <property type="match status" value="1"/>
</dbReference>
<evidence type="ECO:0000256" key="4">
    <source>
        <dbReference type="ARBA" id="ARBA00022723"/>
    </source>
</evidence>
<proteinExistence type="predicted"/>
<evidence type="ECO:0000313" key="13">
    <source>
        <dbReference type="EMBL" id="OSY53491.1"/>
    </source>
</evidence>
<dbReference type="AlphaFoldDB" id="A0A1Y2P224"/>
<evidence type="ECO:0000256" key="10">
    <source>
        <dbReference type="SAM" id="Phobius"/>
    </source>
</evidence>
<evidence type="ECO:0000256" key="5">
    <source>
        <dbReference type="ARBA" id="ARBA00022729"/>
    </source>
</evidence>
<dbReference type="GO" id="GO:0046688">
    <property type="term" value="P:response to copper ion"/>
    <property type="evidence" value="ECO:0007669"/>
    <property type="project" value="InterPro"/>
</dbReference>
<feature type="transmembrane region" description="Helical" evidence="10">
    <location>
        <begin position="328"/>
        <end position="345"/>
    </location>
</feature>
<feature type="region of interest" description="Disordered" evidence="9">
    <location>
        <begin position="1"/>
        <end position="34"/>
    </location>
</feature>
<keyword evidence="6 10" id="KW-1133">Transmembrane helix</keyword>
<evidence type="ECO:0000256" key="8">
    <source>
        <dbReference type="ARBA" id="ARBA00023136"/>
    </source>
</evidence>
<dbReference type="GO" id="GO:0005507">
    <property type="term" value="F:copper ion binding"/>
    <property type="evidence" value="ECO:0007669"/>
    <property type="project" value="InterPro"/>
</dbReference>
<dbReference type="SUPFAM" id="SSF81296">
    <property type="entry name" value="E set domains"/>
    <property type="match status" value="1"/>
</dbReference>
<dbReference type="InterPro" id="IPR014755">
    <property type="entry name" value="Cu-Rt/internalin_Ig-like"/>
</dbReference>
<name>A0A1Y2P224_STRFR</name>
<accession>A0A1Y2P224</accession>
<feature type="region of interest" description="Disordered" evidence="9">
    <location>
        <begin position="495"/>
        <end position="536"/>
    </location>
</feature>
<protein>
    <submittedName>
        <fullName evidence="13">Copper transport protein YcnJ</fullName>
    </submittedName>
</protein>
<evidence type="ECO:0000313" key="14">
    <source>
        <dbReference type="Proteomes" id="UP000194318"/>
    </source>
</evidence>
<feature type="domain" description="Copper resistance protein D" evidence="12">
    <location>
        <begin position="425"/>
        <end position="498"/>
    </location>
</feature>
<dbReference type="InterPro" id="IPR032694">
    <property type="entry name" value="CopC/D"/>
</dbReference>
<sequence>MTAIAPRPGAAARPALRSQTRRAPGPPLALRRPVRRALPVPVRRGRARRGPVLRRPLLWRPVRRGPVLRGPVLRGPVRRGSAGLAATGRTPVRRLPALLLLVAGLLGTALSGTASAHSALTGSDPADGAVVATAPQRVTLTFSEQVALGDDGIRVLEPSGKRADSGELRDLCSGPVVRYGVDLRDGLPDGTYTVAWQAVSADSHPISGAFTFSIGEPSATKVVLPRQEAGGGLVGQLYDIGRYVSYAGFTVLAGGSAFVLVCWPRGASVRPVRRLVAYGWVAFTAATLALLMLRGPYTGSGRLGDAFDPGVLQGVLDTRTGAALTSRLLLAGVAALFVAALFGPYARREGPGDRRDLVYGLAAGGTVVAAGIAGTWALSEHASTGVQPALAMPLDVLHLLAVAAWLGGLAALAVALYREPSIERAAVGRFSRLAFGAVAVLAATGLYQSWRQVGSWSALTGTAYGRLLLLKLGLVAVLLGVGWVSRGWTRRLAEPARGASHGADDESRAEESGAEETGAEESGPGTGAGPVPDAGVADPVRAAQLARQRAAVATARRRRVRDADPARAGLRRSVLAETAVVVVLLAVTTALTTTEPGRTQEQVDRAQAVGATAVPDRPVDVTLPFDTGGPDGTGTVRLTLDPGRSGANALRVDVDGTDGRARDVAELKVSFTLDEREIGPLAIALDKDAPGRWTARSARLPLPGDWRIRVTVRTSDIDQTTIDKNVKIG</sequence>
<keyword evidence="8 10" id="KW-0472">Membrane</keyword>
<comment type="caution">
    <text evidence="13">The sequence shown here is derived from an EMBL/GenBank/DDBJ whole genome shotgun (WGS) entry which is preliminary data.</text>
</comment>
<dbReference type="InterPro" id="IPR007348">
    <property type="entry name" value="CopC_dom"/>
</dbReference>
<feature type="transmembrane region" description="Helical" evidence="10">
    <location>
        <begin position="243"/>
        <end position="263"/>
    </location>
</feature>
<evidence type="ECO:0000256" key="6">
    <source>
        <dbReference type="ARBA" id="ARBA00022989"/>
    </source>
</evidence>
<feature type="compositionally biased region" description="Basic and acidic residues" evidence="9">
    <location>
        <begin position="502"/>
        <end position="511"/>
    </location>
</feature>
<feature type="domain" description="CopC" evidence="11">
    <location>
        <begin position="117"/>
        <end position="214"/>
    </location>
</feature>
<keyword evidence="7" id="KW-0186">Copper</keyword>
<dbReference type="InterPro" id="IPR008457">
    <property type="entry name" value="Cu-R_CopD_dom"/>
</dbReference>
<keyword evidence="3 10" id="KW-0812">Transmembrane</keyword>
<evidence type="ECO:0000256" key="2">
    <source>
        <dbReference type="ARBA" id="ARBA00022475"/>
    </source>
</evidence>
<feature type="transmembrane region" description="Helical" evidence="10">
    <location>
        <begin position="357"/>
        <end position="376"/>
    </location>
</feature>
<dbReference type="InterPro" id="IPR014756">
    <property type="entry name" value="Ig_E-set"/>
</dbReference>
<evidence type="ECO:0000256" key="7">
    <source>
        <dbReference type="ARBA" id="ARBA00023008"/>
    </source>
</evidence>
<feature type="transmembrane region" description="Helical" evidence="10">
    <location>
        <begin position="97"/>
        <end position="116"/>
    </location>
</feature>
<keyword evidence="4" id="KW-0479">Metal-binding</keyword>
<dbReference type="Proteomes" id="UP000194318">
    <property type="component" value="Unassembled WGS sequence"/>
</dbReference>
<evidence type="ECO:0000256" key="1">
    <source>
        <dbReference type="ARBA" id="ARBA00004651"/>
    </source>
</evidence>
<feature type="transmembrane region" description="Helical" evidence="10">
    <location>
        <begin position="275"/>
        <end position="293"/>
    </location>
</feature>
<dbReference type="Pfam" id="PF05425">
    <property type="entry name" value="CopD"/>
    <property type="match status" value="1"/>
</dbReference>
<dbReference type="GO" id="GO:0005886">
    <property type="term" value="C:plasma membrane"/>
    <property type="evidence" value="ECO:0007669"/>
    <property type="project" value="UniProtKB-SubCell"/>
</dbReference>